<evidence type="ECO:0000313" key="1">
    <source>
        <dbReference type="EMBL" id="MFM0640355.1"/>
    </source>
</evidence>
<accession>A0ABW9DYZ4</accession>
<proteinExistence type="predicted"/>
<protein>
    <submittedName>
        <fullName evidence="1">WavE lipopolysaccharide synthesis family protein</fullName>
    </submittedName>
</protein>
<evidence type="ECO:0000313" key="2">
    <source>
        <dbReference type="Proteomes" id="UP001629432"/>
    </source>
</evidence>
<dbReference type="EMBL" id="JAQQCF010000027">
    <property type="protein sequence ID" value="MFM0640355.1"/>
    <property type="molecule type" value="Genomic_DNA"/>
</dbReference>
<reference evidence="1 2" key="1">
    <citation type="journal article" date="2024" name="Chem. Sci.">
        <title>Discovery of megapolipeptins by genome mining of a Burkholderiales bacteria collection.</title>
        <authorList>
            <person name="Paulo B.S."/>
            <person name="Recchia M.J.J."/>
            <person name="Lee S."/>
            <person name="Fergusson C.H."/>
            <person name="Romanowski S.B."/>
            <person name="Hernandez A."/>
            <person name="Krull N."/>
            <person name="Liu D.Y."/>
            <person name="Cavanagh H."/>
            <person name="Bos A."/>
            <person name="Gray C.A."/>
            <person name="Murphy B.T."/>
            <person name="Linington R.G."/>
            <person name="Eustaquio A.S."/>
        </authorList>
    </citation>
    <scope>NUCLEOTIDE SEQUENCE [LARGE SCALE GENOMIC DNA]</scope>
    <source>
        <strain evidence="1 2">RL17-338-BIC-A</strain>
    </source>
</reference>
<organism evidence="1 2">
    <name type="scientific">Paraburkholderia metrosideri</name>
    <dbReference type="NCBI Taxonomy" id="580937"/>
    <lineage>
        <taxon>Bacteria</taxon>
        <taxon>Pseudomonadati</taxon>
        <taxon>Pseudomonadota</taxon>
        <taxon>Betaproteobacteria</taxon>
        <taxon>Burkholderiales</taxon>
        <taxon>Burkholderiaceae</taxon>
        <taxon>Paraburkholderia</taxon>
    </lineage>
</organism>
<keyword evidence="2" id="KW-1185">Reference proteome</keyword>
<dbReference type="Proteomes" id="UP001629432">
    <property type="component" value="Unassembled WGS sequence"/>
</dbReference>
<sequence length="361" mass="40837">MPAKEVSLLPPIRNDEITLVFQGEAHPCLERNVARSRAVLPGVKIVVSTLDVGGGSLKRFDLDVDFIVSDDPGALPPYKKGKRAPVNNVNRQIATSRAGLARVKSRYAVKIRTDCELSSRAFVDIYSRVAERVPNPNRLLTSSIYTLHPDGIEAFPFHLSDWFFFGPTELLRTYYDVPFMTGEDAVWFNAERPHTKGSNYFARRYCARFSPEQYLTIEFAKKIGGYVTPSFLNDSSERIKSEYQRFLSKECIVCEPDDLGLRFDKYAHASRSNYQFFNCVWGSDWEKMRERFEEVVAASKTSRELLTPSRPGPDAGRRRAAVRAMRRIDLILPLLGTAGLMPLVGDVLGFYRKLEGLTSDA</sequence>
<dbReference type="InterPro" id="IPR011122">
    <property type="entry name" value="WavE"/>
</dbReference>
<dbReference type="RefSeq" id="WP_408339139.1">
    <property type="nucleotide sequence ID" value="NZ_JAQQCF010000027.1"/>
</dbReference>
<gene>
    <name evidence="1" type="ORF">PQQ63_27020</name>
</gene>
<comment type="caution">
    <text evidence="1">The sequence shown here is derived from an EMBL/GenBank/DDBJ whole genome shotgun (WGS) entry which is preliminary data.</text>
</comment>
<name>A0ABW9DYZ4_9BURK</name>
<dbReference type="Pfam" id="PF07507">
    <property type="entry name" value="WavE"/>
    <property type="match status" value="1"/>
</dbReference>